<dbReference type="SMART" id="SM00202">
    <property type="entry name" value="SR"/>
    <property type="match status" value="9"/>
</dbReference>
<evidence type="ECO:0000313" key="9">
    <source>
        <dbReference type="Ensembl" id="ENSACCP00020009949.1"/>
    </source>
</evidence>
<dbReference type="Pfam" id="PF00530">
    <property type="entry name" value="SRCR"/>
    <property type="match status" value="9"/>
</dbReference>
<dbReference type="PROSITE" id="PS00420">
    <property type="entry name" value="SRCR_1"/>
    <property type="match status" value="3"/>
</dbReference>
<feature type="disulfide bond" evidence="7">
    <location>
        <begin position="928"/>
        <end position="938"/>
    </location>
</feature>
<feature type="disulfide bond" evidence="7">
    <location>
        <begin position="518"/>
        <end position="582"/>
    </location>
</feature>
<feature type="disulfide bond" evidence="7">
    <location>
        <begin position="562"/>
        <end position="572"/>
    </location>
</feature>
<dbReference type="GO" id="GO:0016020">
    <property type="term" value="C:membrane"/>
    <property type="evidence" value="ECO:0007669"/>
    <property type="project" value="InterPro"/>
</dbReference>
<feature type="disulfide bond" evidence="7">
    <location>
        <begin position="214"/>
        <end position="275"/>
    </location>
</feature>
<organism evidence="9 10">
    <name type="scientific">Aquila chrysaetos chrysaetos</name>
    <dbReference type="NCBI Taxonomy" id="223781"/>
    <lineage>
        <taxon>Eukaryota</taxon>
        <taxon>Metazoa</taxon>
        <taxon>Chordata</taxon>
        <taxon>Craniata</taxon>
        <taxon>Vertebrata</taxon>
        <taxon>Euteleostomi</taxon>
        <taxon>Archelosauria</taxon>
        <taxon>Archosauria</taxon>
        <taxon>Dinosauria</taxon>
        <taxon>Saurischia</taxon>
        <taxon>Theropoda</taxon>
        <taxon>Coelurosauria</taxon>
        <taxon>Aves</taxon>
        <taxon>Neognathae</taxon>
        <taxon>Neoaves</taxon>
        <taxon>Telluraves</taxon>
        <taxon>Accipitrimorphae</taxon>
        <taxon>Accipitriformes</taxon>
        <taxon>Accipitridae</taxon>
        <taxon>Accipitrinae</taxon>
        <taxon>Aquila</taxon>
    </lineage>
</organism>
<reference evidence="9" key="1">
    <citation type="submission" date="2025-08" db="UniProtKB">
        <authorList>
            <consortium name="Ensembl"/>
        </authorList>
    </citation>
    <scope>IDENTIFICATION</scope>
</reference>
<evidence type="ECO:0000259" key="8">
    <source>
        <dbReference type="PROSITE" id="PS50287"/>
    </source>
</evidence>
<keyword evidence="10" id="KW-1185">Reference proteome</keyword>
<feature type="disulfide bond" evidence="7">
    <location>
        <begin position="780"/>
        <end position="844"/>
    </location>
</feature>
<dbReference type="PROSITE" id="PS50287">
    <property type="entry name" value="SRCR_2"/>
    <property type="match status" value="9"/>
</dbReference>
<comment type="subcellular location">
    <subcellularLocation>
        <location evidence="1">Secreted</location>
    </subcellularLocation>
</comment>
<keyword evidence="2" id="KW-0964">Secreted</keyword>
<feature type="disulfide bond" evidence="7">
    <location>
        <begin position="531"/>
        <end position="592"/>
    </location>
</feature>
<accession>A0A663EDF7</accession>
<evidence type="ECO:0000256" key="2">
    <source>
        <dbReference type="ARBA" id="ARBA00022525"/>
    </source>
</evidence>
<feature type="domain" description="SRCR" evidence="8">
    <location>
        <begin position="961"/>
        <end position="1061"/>
    </location>
</feature>
<name>A0A663EDF7_AQUCH</name>
<keyword evidence="4" id="KW-0677">Repeat</keyword>
<dbReference type="GeneTree" id="ENSGT00950000183145"/>
<dbReference type="Gene3D" id="3.10.250.10">
    <property type="entry name" value="SRCR-like domain"/>
    <property type="match status" value="9"/>
</dbReference>
<feature type="disulfide bond" evidence="7">
    <location>
        <begin position="824"/>
        <end position="834"/>
    </location>
</feature>
<feature type="disulfide bond" evidence="7">
    <location>
        <begin position="422"/>
        <end position="483"/>
    </location>
</feature>
<feature type="disulfide bond" evidence="7">
    <location>
        <begin position="201"/>
        <end position="265"/>
    </location>
</feature>
<evidence type="ECO:0000256" key="4">
    <source>
        <dbReference type="ARBA" id="ARBA00022737"/>
    </source>
</evidence>
<feature type="disulfide bond" evidence="7">
    <location>
        <begin position="305"/>
        <end position="369"/>
    </location>
</feature>
<feature type="disulfide bond" evidence="7">
    <location>
        <begin position="318"/>
        <end position="379"/>
    </location>
</feature>
<dbReference type="SUPFAM" id="SSF56487">
    <property type="entry name" value="SRCR-like"/>
    <property type="match status" value="9"/>
</dbReference>
<feature type="domain" description="SRCR" evidence="8">
    <location>
        <begin position="176"/>
        <end position="276"/>
    </location>
</feature>
<feature type="domain" description="SRCR" evidence="8">
    <location>
        <begin position="755"/>
        <end position="855"/>
    </location>
</feature>
<protein>
    <recommendedName>
        <fullName evidence="8">SRCR domain-containing protein</fullName>
    </recommendedName>
</protein>
<dbReference type="PANTHER" id="PTHR19331:SF22">
    <property type="entry name" value="DELETED IN MALIGNANT BRAIN TUMORS 1 PROTEIN"/>
    <property type="match status" value="1"/>
</dbReference>
<dbReference type="Ensembl" id="ENSACCT00020010370.1">
    <property type="protein sequence ID" value="ENSACCP00020009949.1"/>
    <property type="gene ID" value="ENSACCG00020006746.1"/>
</dbReference>
<feature type="domain" description="SRCR" evidence="8">
    <location>
        <begin position="623"/>
        <end position="723"/>
    </location>
</feature>
<feature type="disulfide bond" evidence="7">
    <location>
        <begin position="110"/>
        <end position="171"/>
    </location>
</feature>
<feature type="disulfide bond" evidence="7">
    <location>
        <begin position="793"/>
        <end position="854"/>
    </location>
</feature>
<feature type="disulfide bond" evidence="7">
    <location>
        <begin position="986"/>
        <end position="1050"/>
    </location>
</feature>
<feature type="domain" description="SRCR" evidence="8">
    <location>
        <begin position="493"/>
        <end position="593"/>
    </location>
</feature>
<feature type="disulfide bond" evidence="7">
    <location>
        <begin position="97"/>
        <end position="161"/>
    </location>
</feature>
<feature type="disulfide bond" evidence="7">
    <location>
        <begin position="648"/>
        <end position="712"/>
    </location>
</feature>
<feature type="disulfide bond" evidence="7">
    <location>
        <begin position="141"/>
        <end position="151"/>
    </location>
</feature>
<keyword evidence="6" id="KW-0325">Glycoprotein</keyword>
<dbReference type="PANTHER" id="PTHR19331">
    <property type="entry name" value="SCAVENGER RECEPTOR DOMAIN-CONTAINING"/>
    <property type="match status" value="1"/>
</dbReference>
<feature type="disulfide bond" evidence="7">
    <location>
        <begin position="999"/>
        <end position="1060"/>
    </location>
</feature>
<feature type="disulfide bond" evidence="7">
    <location>
        <begin position="661"/>
        <end position="722"/>
    </location>
</feature>
<feature type="disulfide bond" evidence="7">
    <location>
        <begin position="349"/>
        <end position="359"/>
    </location>
</feature>
<dbReference type="PRINTS" id="PR00258">
    <property type="entry name" value="SPERACTRCPTR"/>
</dbReference>
<keyword evidence="3" id="KW-0732">Signal</keyword>
<evidence type="ECO:0000313" key="10">
    <source>
        <dbReference type="Proteomes" id="UP000472275"/>
    </source>
</evidence>
<dbReference type="AlphaFoldDB" id="A0A663EDF7"/>
<keyword evidence="5 7" id="KW-1015">Disulfide bond</keyword>
<dbReference type="Proteomes" id="UP000472275">
    <property type="component" value="Chromosome 11"/>
</dbReference>
<evidence type="ECO:0000256" key="1">
    <source>
        <dbReference type="ARBA" id="ARBA00004613"/>
    </source>
</evidence>
<sequence>MGENRAVLLHPQGPHVLLSLPSLQMPPPRPHPASRHPFLQVGLNLSCFFWPLLLAVAVMGSQGGFALLRGRADLVNGRNRCEGRVEIYQYGRRGTVCDDSWDLNDAKVVCRQLGCGFAVSAPSNAYFGQGTGDIYLDDVHCTGNESSLFQCSHRGWGVHNCQHSEDAGVVCSGASLSLVNGRNRCEGRVEIYQYGRRGTVCDDSWDLNDAKVVCRQLGCGFAVSAPSNAYFGQGTGDIYLDDVHCTGSESSLFQCSHRGWGVHNCHHSEDAGVVCSGASLSLVNGRNRCEGRVEIYQYGRRGTVCDDSWDLNDAKVVCRQLGCGFAVSAPSNAYFGQGTGDIYLDDVHCTGNESSLFQCSHRGWGVHNCQHSEDAGVVCSGASLSLVNGRNRCEGRVEIYQYGRRGTVCDDSWDLNDAKVVCRQLGCGFAVSAPSNAYFGQGTGDIYLDDVHCTGNESSLFQCSHRGWGVHNCQHSEDAGVVCSGTLWAHRVGFLVNGRNRCEGRVEIYQYGRRGTVCDDSWDLNDAKVVCRQLGCGFAVSAPSNAYFGQGTGDIYLDDVHCTGSESSLFQCSHRGWGVHNCHHSEDAGVVCSGKNISIMSHFQLMCLTVFVLNPLSPKVTRLQLVNGRHRCEGRVELYYKGRLGTVCDDFWDLSDARVVCRQLGCGQAIAAPGSAYFGQGSGEILLDNVKCNGNEVSLSHCNHSGWRKHNCDHYEDAGVVCSGNSRPPDLSLALKQPCRLPAVGPRLGTLGARLRLSGGRNGCEGRVEVYSGRSWGTVCDDLWDLSDAQVVCRQLGCGQPTAAPGNARFGLGSGNIFLDDVQCRGDESSLQMCRHNGWGVHNCRHVEDAGVICAGARLRLSGGRNGCEGRVEVYSGRSWGTVCDDLWDLSDAQVVCRQLGCGQPTAAPGNARFGLGSGNIFLDDVQCRGDESSLQMCRHNGWGVHNCRHVEDAGVICARLRLSGGRNGCEGRVEVYSGRSWGTVCDDLWDLSDAQVVCRQLGCGQPTAAPGNARFGLGSGNIFLDDVQCRGDESSLQMCRHNGWGVHNCRHVEDAGVICADNFWFIVTWHSISSKILTQRCHCARGEINSGPMQSPGTTACLDIDKLNSLYSNLSSSFTS</sequence>
<dbReference type="InterPro" id="IPR036772">
    <property type="entry name" value="SRCR-like_dom_sf"/>
</dbReference>
<feature type="disulfide bond" evidence="7">
    <location>
        <begin position="409"/>
        <end position="473"/>
    </location>
</feature>
<feature type="disulfide bond" evidence="7">
    <location>
        <begin position="245"/>
        <end position="255"/>
    </location>
</feature>
<reference evidence="9" key="2">
    <citation type="submission" date="2025-09" db="UniProtKB">
        <authorList>
            <consortium name="Ensembl"/>
        </authorList>
    </citation>
    <scope>IDENTIFICATION</scope>
</reference>
<feature type="domain" description="SRCR" evidence="8">
    <location>
        <begin position="859"/>
        <end position="959"/>
    </location>
</feature>
<feature type="domain" description="SRCR" evidence="8">
    <location>
        <begin position="280"/>
        <end position="380"/>
    </location>
</feature>
<evidence type="ECO:0000256" key="6">
    <source>
        <dbReference type="ARBA" id="ARBA00023180"/>
    </source>
</evidence>
<dbReference type="InterPro" id="IPR001190">
    <property type="entry name" value="SRCR"/>
</dbReference>
<feature type="domain" description="SRCR" evidence="8">
    <location>
        <begin position="384"/>
        <end position="484"/>
    </location>
</feature>
<evidence type="ECO:0000256" key="5">
    <source>
        <dbReference type="ARBA" id="ARBA00023157"/>
    </source>
</evidence>
<dbReference type="InParanoid" id="A0A663EDF7"/>
<evidence type="ECO:0000256" key="7">
    <source>
        <dbReference type="PROSITE-ProRule" id="PRU00196"/>
    </source>
</evidence>
<feature type="disulfide bond" evidence="7">
    <location>
        <begin position="692"/>
        <end position="702"/>
    </location>
</feature>
<feature type="disulfide bond" evidence="7">
    <location>
        <begin position="453"/>
        <end position="463"/>
    </location>
</feature>
<proteinExistence type="predicted"/>
<feature type="domain" description="SRCR" evidence="8">
    <location>
        <begin position="72"/>
        <end position="172"/>
    </location>
</feature>
<feature type="disulfide bond" evidence="7">
    <location>
        <begin position="884"/>
        <end position="948"/>
    </location>
</feature>
<feature type="disulfide bond" evidence="7">
    <location>
        <begin position="897"/>
        <end position="958"/>
    </location>
</feature>
<feature type="disulfide bond" evidence="7">
    <location>
        <begin position="1030"/>
        <end position="1040"/>
    </location>
</feature>
<evidence type="ECO:0000256" key="3">
    <source>
        <dbReference type="ARBA" id="ARBA00022729"/>
    </source>
</evidence>